<comment type="caution">
    <text evidence="2">The sequence shown here is derived from an EMBL/GenBank/DDBJ whole genome shotgun (WGS) entry which is preliminary data.</text>
</comment>
<dbReference type="EMBL" id="JAERMS010000009">
    <property type="protein sequence ID" value="MBO1363069.1"/>
    <property type="molecule type" value="Genomic_DNA"/>
</dbReference>
<organism evidence="2 3">
    <name type="scientific">Prevotella illustrans</name>
    <dbReference type="NCBI Taxonomy" id="2800387"/>
    <lineage>
        <taxon>Bacteria</taxon>
        <taxon>Pseudomonadati</taxon>
        <taxon>Bacteroidota</taxon>
        <taxon>Bacteroidia</taxon>
        <taxon>Bacteroidales</taxon>
        <taxon>Prevotellaceae</taxon>
        <taxon>Prevotella</taxon>
    </lineage>
</organism>
<dbReference type="RefSeq" id="WP_107581936.1">
    <property type="nucleotide sequence ID" value="NZ_JAERMS010000009.1"/>
</dbReference>
<gene>
    <name evidence="2" type="ORF">JHU38_04630</name>
</gene>
<evidence type="ECO:0008006" key="4">
    <source>
        <dbReference type="Google" id="ProtNLM"/>
    </source>
</evidence>
<keyword evidence="3" id="KW-1185">Reference proteome</keyword>
<name>A0ABS3M4G6_9BACT</name>
<evidence type="ECO:0000313" key="2">
    <source>
        <dbReference type="EMBL" id="MBO1363069.1"/>
    </source>
</evidence>
<feature type="signal peptide" evidence="1">
    <location>
        <begin position="1"/>
        <end position="24"/>
    </location>
</feature>
<sequence>MNVKKQPFLLFFVLLAAWPMAGRAQNDDIPLREVSVGMGIGTSNLKWNLSSEDTYDYWFYREKPLAAYRHLKIYDDGSVQPPCYTVAFRQDFKVGRWMSYGLTASYEYTKNTWKSRLTDKTVATSRDSYFTLMPALRYYYLRHRGFRMYTEAGVGVSLRYTRSMEERSGHHKIRFTGQFTGFGIQMGKRVFFGSELGYGCLGVARMIAGYRF</sequence>
<evidence type="ECO:0000313" key="3">
    <source>
        <dbReference type="Proteomes" id="UP000664265"/>
    </source>
</evidence>
<dbReference type="Proteomes" id="UP000664265">
    <property type="component" value="Unassembled WGS sequence"/>
</dbReference>
<feature type="chain" id="PRO_5046150504" description="Outer membrane protein beta-barrel domain-containing protein" evidence="1">
    <location>
        <begin position="25"/>
        <end position="212"/>
    </location>
</feature>
<protein>
    <recommendedName>
        <fullName evidence="4">Outer membrane protein beta-barrel domain-containing protein</fullName>
    </recommendedName>
</protein>
<evidence type="ECO:0000256" key="1">
    <source>
        <dbReference type="SAM" id="SignalP"/>
    </source>
</evidence>
<reference evidence="2 3" key="1">
    <citation type="submission" date="2021-01" db="EMBL/GenBank/DDBJ databases">
        <title>Prevotella A2931 sp. nov.</title>
        <authorList>
            <person name="Buhl M."/>
            <person name="Oberhettinger P."/>
        </authorList>
    </citation>
    <scope>NUCLEOTIDE SEQUENCE [LARGE SCALE GENOMIC DNA]</scope>
    <source>
        <strain evidence="2 3">A2931</strain>
    </source>
</reference>
<proteinExistence type="predicted"/>
<keyword evidence="1" id="KW-0732">Signal</keyword>
<accession>A0ABS3M4G6</accession>